<accession>A0A9X1ZR30</accession>
<reference evidence="4" key="1">
    <citation type="submission" date="2022-01" db="EMBL/GenBank/DDBJ databases">
        <title>Genome sequencing of Zunongwangia sp. M21534 genome.</title>
        <authorList>
            <person name="Chen Y."/>
            <person name="Dong C."/>
            <person name="Shao Z."/>
        </authorList>
    </citation>
    <scope>NUCLEOTIDE SEQUENCE</scope>
    <source>
        <strain evidence="4">MCCC M21534</strain>
    </source>
</reference>
<dbReference type="Pfam" id="PF16344">
    <property type="entry name" value="FecR_C"/>
    <property type="match status" value="1"/>
</dbReference>
<evidence type="ECO:0000259" key="2">
    <source>
        <dbReference type="Pfam" id="PF04773"/>
    </source>
</evidence>
<name>A0A9X1ZR30_9FLAO</name>
<feature type="domain" description="Protein FecR C-terminal" evidence="3">
    <location>
        <begin position="206"/>
        <end position="267"/>
    </location>
</feature>
<keyword evidence="1" id="KW-0812">Transmembrane</keyword>
<dbReference type="PANTHER" id="PTHR30273">
    <property type="entry name" value="PERIPLASMIC SIGNAL SENSOR AND SIGMA FACTOR ACTIVATOR FECR-RELATED"/>
    <property type="match status" value="1"/>
</dbReference>
<dbReference type="Gene3D" id="3.55.50.30">
    <property type="match status" value="1"/>
</dbReference>
<dbReference type="AlphaFoldDB" id="A0A9X1ZR30"/>
<dbReference type="InterPro" id="IPR006860">
    <property type="entry name" value="FecR"/>
</dbReference>
<dbReference type="Pfam" id="PF04773">
    <property type="entry name" value="FecR"/>
    <property type="match status" value="1"/>
</dbReference>
<feature type="transmembrane region" description="Helical" evidence="1">
    <location>
        <begin position="48"/>
        <end position="68"/>
    </location>
</feature>
<gene>
    <name evidence="4" type="ORF">L1967_14290</name>
</gene>
<dbReference type="PANTHER" id="PTHR30273:SF2">
    <property type="entry name" value="PROTEIN FECR"/>
    <property type="match status" value="1"/>
</dbReference>
<evidence type="ECO:0000313" key="5">
    <source>
        <dbReference type="Proteomes" id="UP001139521"/>
    </source>
</evidence>
<dbReference type="InterPro" id="IPR032508">
    <property type="entry name" value="FecR_C"/>
</dbReference>
<dbReference type="RefSeq" id="WP_249602182.1">
    <property type="nucleotide sequence ID" value="NZ_JAKHSK010000021.1"/>
</dbReference>
<proteinExistence type="predicted"/>
<keyword evidence="1" id="KW-1133">Transmembrane helix</keyword>
<keyword evidence="1" id="KW-0472">Membrane</keyword>
<sequence>MKKCETDKKFDEYWKEDSPKISSVEKEIAWGKFYHNNLEKPHNKTSNFIKYAIVITILVILGTGFYTINKSQQEIASLITIENPGNKLKFFFLPDSSEIRLQPTSKITYSKDYKNNREVTLQGNAFFKVEKDQNHPFKVINNKTITTVLGTSFTIAENETQTRVKLHEGKVKMTIRGRSETWILLPGEEFFLDSGNVKVQHFKNYIDFEKESIKTIINFLEKEYAFKISVPEAFLNKQITLRIKKEENIEIPLKIIAELYNLNYSIDRFNRKATLKQHSAIPTNIPIEK</sequence>
<dbReference type="InterPro" id="IPR012373">
    <property type="entry name" value="Ferrdict_sens_TM"/>
</dbReference>
<keyword evidence="5" id="KW-1185">Reference proteome</keyword>
<dbReference type="EMBL" id="JAKHSK010000021">
    <property type="protein sequence ID" value="MCL6219462.1"/>
    <property type="molecule type" value="Genomic_DNA"/>
</dbReference>
<organism evidence="4 5">
    <name type="scientific">Zunongwangia pacifica</name>
    <dbReference type="NCBI Taxonomy" id="2911062"/>
    <lineage>
        <taxon>Bacteria</taxon>
        <taxon>Pseudomonadati</taxon>
        <taxon>Bacteroidota</taxon>
        <taxon>Flavobacteriia</taxon>
        <taxon>Flavobacteriales</taxon>
        <taxon>Flavobacteriaceae</taxon>
        <taxon>Zunongwangia</taxon>
    </lineage>
</organism>
<dbReference type="Gene3D" id="2.60.120.1440">
    <property type="match status" value="1"/>
</dbReference>
<protein>
    <submittedName>
        <fullName evidence="4">FecR family protein</fullName>
    </submittedName>
</protein>
<feature type="domain" description="FecR protein" evidence="2">
    <location>
        <begin position="93"/>
        <end position="172"/>
    </location>
</feature>
<comment type="caution">
    <text evidence="4">The sequence shown here is derived from an EMBL/GenBank/DDBJ whole genome shotgun (WGS) entry which is preliminary data.</text>
</comment>
<evidence type="ECO:0000313" key="4">
    <source>
        <dbReference type="EMBL" id="MCL6219462.1"/>
    </source>
</evidence>
<dbReference type="GO" id="GO:0016989">
    <property type="term" value="F:sigma factor antagonist activity"/>
    <property type="evidence" value="ECO:0007669"/>
    <property type="project" value="TreeGrafter"/>
</dbReference>
<evidence type="ECO:0000256" key="1">
    <source>
        <dbReference type="SAM" id="Phobius"/>
    </source>
</evidence>
<dbReference type="Proteomes" id="UP001139521">
    <property type="component" value="Unassembled WGS sequence"/>
</dbReference>
<evidence type="ECO:0000259" key="3">
    <source>
        <dbReference type="Pfam" id="PF16344"/>
    </source>
</evidence>